<proteinExistence type="predicted"/>
<name>A0A1H3DJT0_9ACTN</name>
<accession>A0A1H3DJT0</accession>
<dbReference type="EMBL" id="FNOT01000002">
    <property type="protein sequence ID" value="SDX66686.1"/>
    <property type="molecule type" value="Genomic_DNA"/>
</dbReference>
<reference evidence="2" key="1">
    <citation type="submission" date="2016-10" db="EMBL/GenBank/DDBJ databases">
        <authorList>
            <person name="Varghese N."/>
            <person name="Submissions S."/>
        </authorList>
    </citation>
    <scope>NUCLEOTIDE SEQUENCE [LARGE SCALE GENOMIC DNA]</scope>
    <source>
        <strain evidence="2">DSM 45422</strain>
    </source>
</reference>
<evidence type="ECO:0000313" key="1">
    <source>
        <dbReference type="EMBL" id="SDX66686.1"/>
    </source>
</evidence>
<sequence>MAIVDQQAASAVRPFAVLCPKDALAELRCRLQAPRWQAIHVLRKAFGTL</sequence>
<organism evidence="1 2">
    <name type="scientific">Geodermatophilus africanus</name>
    <dbReference type="NCBI Taxonomy" id="1137993"/>
    <lineage>
        <taxon>Bacteria</taxon>
        <taxon>Bacillati</taxon>
        <taxon>Actinomycetota</taxon>
        <taxon>Actinomycetes</taxon>
        <taxon>Geodermatophilales</taxon>
        <taxon>Geodermatophilaceae</taxon>
        <taxon>Geodermatophilus</taxon>
    </lineage>
</organism>
<gene>
    <name evidence="1" type="ORF">SAMN05660209_01021</name>
</gene>
<dbReference type="AlphaFoldDB" id="A0A1H3DJT0"/>
<evidence type="ECO:0000313" key="2">
    <source>
        <dbReference type="Proteomes" id="UP000198921"/>
    </source>
</evidence>
<protein>
    <submittedName>
        <fullName evidence="1">Uncharacterized protein</fullName>
    </submittedName>
</protein>
<dbReference type="RefSeq" id="WP_170856646.1">
    <property type="nucleotide sequence ID" value="NZ_FNOT01000002.1"/>
</dbReference>
<keyword evidence="2" id="KW-1185">Reference proteome</keyword>
<dbReference type="Proteomes" id="UP000198921">
    <property type="component" value="Unassembled WGS sequence"/>
</dbReference>